<feature type="compositionally biased region" description="Polar residues" evidence="1">
    <location>
        <begin position="1"/>
        <end position="12"/>
    </location>
</feature>
<keyword evidence="2" id="KW-0812">Transmembrane</keyword>
<sequence>MSSDTAAQPQETAASPAAPSVSPASATGSGRGVRGARPRRPGRGWALLTAAAALAFCGALVFGALRLLPDVAEVADSPEHTVEAFLAALLDERDAEASAAWLCADKADRDLAGALERMAAAEGPGAFAWGEVTETARSVGAATVTAEIRVDPGGGAALSDPATWVFSLVAEAGEPQWLICGVAAQ</sequence>
<feature type="compositionally biased region" description="Low complexity" evidence="1">
    <location>
        <begin position="13"/>
        <end position="28"/>
    </location>
</feature>
<dbReference type="Proteomes" id="UP000305792">
    <property type="component" value="Unassembled WGS sequence"/>
</dbReference>
<accession>A0A4S8PI06</accession>
<gene>
    <name evidence="3" type="ORF">E9998_13320</name>
</gene>
<dbReference type="OrthoDB" id="5196193at2"/>
<keyword evidence="4" id="KW-1185">Reference proteome</keyword>
<organism evidence="3 4">
    <name type="scientific">Glycomyces paridis</name>
    <dbReference type="NCBI Taxonomy" id="2126555"/>
    <lineage>
        <taxon>Bacteria</taxon>
        <taxon>Bacillati</taxon>
        <taxon>Actinomycetota</taxon>
        <taxon>Actinomycetes</taxon>
        <taxon>Glycomycetales</taxon>
        <taxon>Glycomycetaceae</taxon>
        <taxon>Glycomyces</taxon>
    </lineage>
</organism>
<evidence type="ECO:0000256" key="2">
    <source>
        <dbReference type="SAM" id="Phobius"/>
    </source>
</evidence>
<keyword evidence="2" id="KW-1133">Transmembrane helix</keyword>
<feature type="transmembrane region" description="Helical" evidence="2">
    <location>
        <begin position="44"/>
        <end position="68"/>
    </location>
</feature>
<name>A0A4S8PI06_9ACTN</name>
<feature type="region of interest" description="Disordered" evidence="1">
    <location>
        <begin position="1"/>
        <end position="39"/>
    </location>
</feature>
<evidence type="ECO:0000313" key="4">
    <source>
        <dbReference type="Proteomes" id="UP000305792"/>
    </source>
</evidence>
<dbReference type="AlphaFoldDB" id="A0A4S8PI06"/>
<dbReference type="EMBL" id="STGX01000009">
    <property type="protein sequence ID" value="THV27964.1"/>
    <property type="molecule type" value="Genomic_DNA"/>
</dbReference>
<keyword evidence="2" id="KW-0472">Membrane</keyword>
<evidence type="ECO:0000313" key="3">
    <source>
        <dbReference type="EMBL" id="THV27964.1"/>
    </source>
</evidence>
<proteinExistence type="predicted"/>
<evidence type="ECO:0000256" key="1">
    <source>
        <dbReference type="SAM" id="MobiDB-lite"/>
    </source>
</evidence>
<protein>
    <submittedName>
        <fullName evidence="3">Uncharacterized protein</fullName>
    </submittedName>
</protein>
<reference evidence="3 4" key="1">
    <citation type="journal article" date="2018" name="Int. J. Syst. Evol. Microbiol.">
        <title>Glycomyces paridis sp. nov., isolated from the medicinal plant Paris polyphylla.</title>
        <authorList>
            <person name="Fang X.M."/>
            <person name="Bai J.L."/>
            <person name="Su J."/>
            <person name="Zhao L.L."/>
            <person name="Liu H.Y."/>
            <person name="Ma B.P."/>
            <person name="Zhang Y.Q."/>
            <person name="Yu L.Y."/>
        </authorList>
    </citation>
    <scope>NUCLEOTIDE SEQUENCE [LARGE SCALE GENOMIC DNA]</scope>
    <source>
        <strain evidence="3 4">CPCC 204357</strain>
    </source>
</reference>
<comment type="caution">
    <text evidence="3">The sequence shown here is derived from an EMBL/GenBank/DDBJ whole genome shotgun (WGS) entry which is preliminary data.</text>
</comment>
<dbReference type="RefSeq" id="WP_136530197.1">
    <property type="nucleotide sequence ID" value="NZ_STGX01000009.1"/>
</dbReference>